<accession>A0A917HFB4</accession>
<dbReference type="Gene3D" id="2.30.30.1060">
    <property type="match status" value="1"/>
</dbReference>
<dbReference type="RefSeq" id="WP_188554058.1">
    <property type="nucleotide sequence ID" value="NZ_BMGT01000002.1"/>
</dbReference>
<dbReference type="Proteomes" id="UP000647241">
    <property type="component" value="Unassembled WGS sequence"/>
</dbReference>
<proteinExistence type="predicted"/>
<gene>
    <name evidence="2" type="ORF">GCM10011585_20760</name>
</gene>
<organism evidence="2 3">
    <name type="scientific">Edaphobacter dinghuensis</name>
    <dbReference type="NCBI Taxonomy" id="1560005"/>
    <lineage>
        <taxon>Bacteria</taxon>
        <taxon>Pseudomonadati</taxon>
        <taxon>Acidobacteriota</taxon>
        <taxon>Terriglobia</taxon>
        <taxon>Terriglobales</taxon>
        <taxon>Acidobacteriaceae</taxon>
        <taxon>Edaphobacter</taxon>
    </lineage>
</organism>
<feature type="domain" description="Hypervirulence associated protein TUDOR" evidence="1">
    <location>
        <begin position="8"/>
        <end position="66"/>
    </location>
</feature>
<protein>
    <recommendedName>
        <fullName evidence="1">Hypervirulence associated protein TUDOR domain-containing protein</fullName>
    </recommendedName>
</protein>
<evidence type="ECO:0000313" key="2">
    <source>
        <dbReference type="EMBL" id="GGG77474.1"/>
    </source>
</evidence>
<evidence type="ECO:0000313" key="3">
    <source>
        <dbReference type="Proteomes" id="UP000647241"/>
    </source>
</evidence>
<sequence>MTKVFKVGDHVEWNSEAGRVSGVIKKKLVSNLTVEGYVHHASKEKPQYMIASDKTDHVAIHKGTALRLISAKGRDRSEEA</sequence>
<keyword evidence="3" id="KW-1185">Reference proteome</keyword>
<comment type="caution">
    <text evidence="2">The sequence shown here is derived from an EMBL/GenBank/DDBJ whole genome shotgun (WGS) entry which is preliminary data.</text>
</comment>
<name>A0A917HFB4_9BACT</name>
<reference evidence="2" key="2">
    <citation type="submission" date="2020-09" db="EMBL/GenBank/DDBJ databases">
        <authorList>
            <person name="Sun Q."/>
            <person name="Zhou Y."/>
        </authorList>
    </citation>
    <scope>NUCLEOTIDE SEQUENCE</scope>
    <source>
        <strain evidence="2">CGMCC 1.12997</strain>
    </source>
</reference>
<dbReference type="AlphaFoldDB" id="A0A917HFB4"/>
<evidence type="ECO:0000259" key="1">
    <source>
        <dbReference type="Pfam" id="PF11160"/>
    </source>
</evidence>
<dbReference type="InterPro" id="IPR021331">
    <property type="entry name" value="Hva1_TUDOR"/>
</dbReference>
<dbReference type="EMBL" id="BMGT01000002">
    <property type="protein sequence ID" value="GGG77474.1"/>
    <property type="molecule type" value="Genomic_DNA"/>
</dbReference>
<reference evidence="2" key="1">
    <citation type="journal article" date="2014" name="Int. J. Syst. Evol. Microbiol.">
        <title>Complete genome sequence of Corynebacterium casei LMG S-19264T (=DSM 44701T), isolated from a smear-ripened cheese.</title>
        <authorList>
            <consortium name="US DOE Joint Genome Institute (JGI-PGF)"/>
            <person name="Walter F."/>
            <person name="Albersmeier A."/>
            <person name="Kalinowski J."/>
            <person name="Ruckert C."/>
        </authorList>
    </citation>
    <scope>NUCLEOTIDE SEQUENCE</scope>
    <source>
        <strain evidence="2">CGMCC 1.12997</strain>
    </source>
</reference>
<dbReference type="Pfam" id="PF11160">
    <property type="entry name" value="Hva1_TUDOR"/>
    <property type="match status" value="1"/>
</dbReference>